<proteinExistence type="predicted"/>
<protein>
    <submittedName>
        <fullName evidence="1">Uncharacterized protein</fullName>
    </submittedName>
</protein>
<evidence type="ECO:0000313" key="2">
    <source>
        <dbReference type="Proteomes" id="UP000887116"/>
    </source>
</evidence>
<evidence type="ECO:0000313" key="1">
    <source>
        <dbReference type="EMBL" id="GFR06593.1"/>
    </source>
</evidence>
<organism evidence="1 2">
    <name type="scientific">Trichonephila clavata</name>
    <name type="common">Joro spider</name>
    <name type="synonym">Nephila clavata</name>
    <dbReference type="NCBI Taxonomy" id="2740835"/>
    <lineage>
        <taxon>Eukaryota</taxon>
        <taxon>Metazoa</taxon>
        <taxon>Ecdysozoa</taxon>
        <taxon>Arthropoda</taxon>
        <taxon>Chelicerata</taxon>
        <taxon>Arachnida</taxon>
        <taxon>Araneae</taxon>
        <taxon>Araneomorphae</taxon>
        <taxon>Entelegynae</taxon>
        <taxon>Araneoidea</taxon>
        <taxon>Nephilidae</taxon>
        <taxon>Trichonephila</taxon>
    </lineage>
</organism>
<dbReference type="AlphaFoldDB" id="A0A8X6J237"/>
<reference evidence="1" key="1">
    <citation type="submission" date="2020-07" db="EMBL/GenBank/DDBJ databases">
        <title>Multicomponent nature underlies the extraordinary mechanical properties of spider dragline silk.</title>
        <authorList>
            <person name="Kono N."/>
            <person name="Nakamura H."/>
            <person name="Mori M."/>
            <person name="Yoshida Y."/>
            <person name="Ohtoshi R."/>
            <person name="Malay A.D."/>
            <person name="Moran D.A.P."/>
            <person name="Tomita M."/>
            <person name="Numata K."/>
            <person name="Arakawa K."/>
        </authorList>
    </citation>
    <scope>NUCLEOTIDE SEQUENCE</scope>
</reference>
<comment type="caution">
    <text evidence="1">The sequence shown here is derived from an EMBL/GenBank/DDBJ whole genome shotgun (WGS) entry which is preliminary data.</text>
</comment>
<keyword evidence="2" id="KW-1185">Reference proteome</keyword>
<accession>A0A8X6J237</accession>
<dbReference type="EMBL" id="BMAO01016147">
    <property type="protein sequence ID" value="GFR06593.1"/>
    <property type="molecule type" value="Genomic_DNA"/>
</dbReference>
<sequence>MSPSEEVIRELYKTILIHISFMFRESDADVVAILKRAIASSFETSTKWCKAGGGRNPFGWRRKEVIIATHHSQGEGRQERLWKIARLERLKPLLRDNRN</sequence>
<gene>
    <name evidence="1" type="ORF">TNCT_538711</name>
</gene>
<name>A0A8X6J237_TRICU</name>
<dbReference type="Proteomes" id="UP000887116">
    <property type="component" value="Unassembled WGS sequence"/>
</dbReference>